<dbReference type="Gene3D" id="2.60.120.10">
    <property type="entry name" value="Jelly Rolls"/>
    <property type="match status" value="1"/>
</dbReference>
<name>A0A5C5VR66_9PLAN</name>
<feature type="domain" description="Cupin type-2" evidence="1">
    <location>
        <begin position="34"/>
        <end position="102"/>
    </location>
</feature>
<protein>
    <submittedName>
        <fullName evidence="2">Cupin domain protein</fullName>
    </submittedName>
</protein>
<dbReference type="OrthoDB" id="9798585at2"/>
<evidence type="ECO:0000259" key="1">
    <source>
        <dbReference type="Pfam" id="PF07883"/>
    </source>
</evidence>
<dbReference type="InterPro" id="IPR014710">
    <property type="entry name" value="RmlC-like_jellyroll"/>
</dbReference>
<dbReference type="AlphaFoldDB" id="A0A5C5VR66"/>
<proteinExistence type="predicted"/>
<dbReference type="InterPro" id="IPR013096">
    <property type="entry name" value="Cupin_2"/>
</dbReference>
<accession>A0A5C5VR66</accession>
<dbReference type="SUPFAM" id="SSF51182">
    <property type="entry name" value="RmlC-like cupins"/>
    <property type="match status" value="1"/>
</dbReference>
<organism evidence="2 3">
    <name type="scientific">Thalassoglobus neptunius</name>
    <dbReference type="NCBI Taxonomy" id="1938619"/>
    <lineage>
        <taxon>Bacteria</taxon>
        <taxon>Pseudomonadati</taxon>
        <taxon>Planctomycetota</taxon>
        <taxon>Planctomycetia</taxon>
        <taxon>Planctomycetales</taxon>
        <taxon>Planctomycetaceae</taxon>
        <taxon>Thalassoglobus</taxon>
    </lineage>
</organism>
<dbReference type="CDD" id="cd06981">
    <property type="entry name" value="cupin_reut_a1446"/>
    <property type="match status" value="1"/>
</dbReference>
<dbReference type="RefSeq" id="WP_146512270.1">
    <property type="nucleotide sequence ID" value="NZ_SIHI01000053.1"/>
</dbReference>
<comment type="caution">
    <text evidence="2">The sequence shown here is derived from an EMBL/GenBank/DDBJ whole genome shotgun (WGS) entry which is preliminary data.</text>
</comment>
<dbReference type="Pfam" id="PF07883">
    <property type="entry name" value="Cupin_2"/>
    <property type="match status" value="1"/>
</dbReference>
<keyword evidence="3" id="KW-1185">Reference proteome</keyword>
<dbReference type="Proteomes" id="UP000317243">
    <property type="component" value="Unassembled WGS sequence"/>
</dbReference>
<evidence type="ECO:0000313" key="3">
    <source>
        <dbReference type="Proteomes" id="UP000317243"/>
    </source>
</evidence>
<evidence type="ECO:0000313" key="2">
    <source>
        <dbReference type="EMBL" id="TWT40179.1"/>
    </source>
</evidence>
<reference evidence="2 3" key="1">
    <citation type="submission" date="2019-02" db="EMBL/GenBank/DDBJ databases">
        <title>Deep-cultivation of Planctomycetes and their phenomic and genomic characterization uncovers novel biology.</title>
        <authorList>
            <person name="Wiegand S."/>
            <person name="Jogler M."/>
            <person name="Boedeker C."/>
            <person name="Pinto D."/>
            <person name="Vollmers J."/>
            <person name="Rivas-Marin E."/>
            <person name="Kohn T."/>
            <person name="Peeters S.H."/>
            <person name="Heuer A."/>
            <person name="Rast P."/>
            <person name="Oberbeckmann S."/>
            <person name="Bunk B."/>
            <person name="Jeske O."/>
            <person name="Meyerdierks A."/>
            <person name="Storesund J.E."/>
            <person name="Kallscheuer N."/>
            <person name="Luecker S."/>
            <person name="Lage O.M."/>
            <person name="Pohl T."/>
            <person name="Merkel B.J."/>
            <person name="Hornburger P."/>
            <person name="Mueller R.-W."/>
            <person name="Bruemmer F."/>
            <person name="Labrenz M."/>
            <person name="Spormann A.M."/>
            <person name="Op Den Camp H."/>
            <person name="Overmann J."/>
            <person name="Amann R."/>
            <person name="Jetten M.S.M."/>
            <person name="Mascher T."/>
            <person name="Medema M.H."/>
            <person name="Devos D.P."/>
            <person name="Kaster A.-K."/>
            <person name="Ovreas L."/>
            <person name="Rohde M."/>
            <person name="Galperin M.Y."/>
            <person name="Jogler C."/>
        </authorList>
    </citation>
    <scope>NUCLEOTIDE SEQUENCE [LARGE SCALE GENOMIC DNA]</scope>
    <source>
        <strain evidence="2 3">KOR42</strain>
    </source>
</reference>
<sequence length="114" mass="13069">MKNLFQPVSGDLPEEVVESLLSGQEFRVERIVSQGHRSPPDFWYDQAEHEWVVLLTGAGVIEFEDQSSVVEMKPGDALLIPAHRRHRVLETSVTEQSIWLAIFFRDDKMTDSDD</sequence>
<dbReference type="EMBL" id="SIHI01000053">
    <property type="protein sequence ID" value="TWT40179.1"/>
    <property type="molecule type" value="Genomic_DNA"/>
</dbReference>
<dbReference type="InterPro" id="IPR011051">
    <property type="entry name" value="RmlC_Cupin_sf"/>
</dbReference>
<gene>
    <name evidence="2" type="ORF">KOR42_49610</name>
</gene>